<organism evidence="2">
    <name type="scientific">Eucampia antarctica</name>
    <dbReference type="NCBI Taxonomy" id="49252"/>
    <lineage>
        <taxon>Eukaryota</taxon>
        <taxon>Sar</taxon>
        <taxon>Stramenopiles</taxon>
        <taxon>Ochrophyta</taxon>
        <taxon>Bacillariophyta</taxon>
        <taxon>Mediophyceae</taxon>
        <taxon>Biddulphiophycidae</taxon>
        <taxon>Hemiaulales</taxon>
        <taxon>Hemiaulaceae</taxon>
        <taxon>Eucampia</taxon>
    </lineage>
</organism>
<dbReference type="GO" id="GO:0005524">
    <property type="term" value="F:ATP binding"/>
    <property type="evidence" value="ECO:0007669"/>
    <property type="project" value="InterPro"/>
</dbReference>
<proteinExistence type="predicted"/>
<gene>
    <name evidence="2" type="ORF">EANT1437_LOCUS770</name>
</gene>
<dbReference type="AlphaFoldDB" id="A0A7S2R0K9"/>
<dbReference type="GO" id="GO:0016887">
    <property type="term" value="F:ATP hydrolysis activity"/>
    <property type="evidence" value="ECO:0007669"/>
    <property type="project" value="InterPro"/>
</dbReference>
<dbReference type="PANTHER" id="PTHR19248">
    <property type="entry name" value="ATP-BINDING TRANSPORT PROTEIN-RELATED"/>
    <property type="match status" value="1"/>
</dbReference>
<evidence type="ECO:0000259" key="1">
    <source>
        <dbReference type="Pfam" id="PF00005"/>
    </source>
</evidence>
<name>A0A7S2R0K9_9STRA</name>
<dbReference type="EMBL" id="HBHI01001581">
    <property type="protein sequence ID" value="CAD9656971.1"/>
    <property type="molecule type" value="Transcribed_RNA"/>
</dbReference>
<dbReference type="Gene3D" id="3.40.50.300">
    <property type="entry name" value="P-loop containing nucleotide triphosphate hydrolases"/>
    <property type="match status" value="1"/>
</dbReference>
<feature type="domain" description="ABC transporter" evidence="1">
    <location>
        <begin position="19"/>
        <end position="62"/>
    </location>
</feature>
<dbReference type="InterPro" id="IPR027417">
    <property type="entry name" value="P-loop_NTPase"/>
</dbReference>
<evidence type="ECO:0000313" key="2">
    <source>
        <dbReference type="EMBL" id="CAD9656971.1"/>
    </source>
</evidence>
<dbReference type="SUPFAM" id="SSF52540">
    <property type="entry name" value="P-loop containing nucleoside triphosphate hydrolases"/>
    <property type="match status" value="1"/>
</dbReference>
<reference evidence="2" key="1">
    <citation type="submission" date="2021-01" db="EMBL/GenBank/DDBJ databases">
        <authorList>
            <person name="Corre E."/>
            <person name="Pelletier E."/>
            <person name="Niang G."/>
            <person name="Scheremetjew M."/>
            <person name="Finn R."/>
            <person name="Kale V."/>
            <person name="Holt S."/>
            <person name="Cochrane G."/>
            <person name="Meng A."/>
            <person name="Brown T."/>
            <person name="Cohen L."/>
        </authorList>
    </citation>
    <scope>NUCLEOTIDE SEQUENCE</scope>
    <source>
        <strain evidence="2">CCMP1452</strain>
    </source>
</reference>
<dbReference type="InterPro" id="IPR013283">
    <property type="entry name" value="RLI1"/>
</dbReference>
<accession>A0A7S2R0K9</accession>
<dbReference type="InterPro" id="IPR003439">
    <property type="entry name" value="ABC_transporter-like_ATP-bd"/>
</dbReference>
<dbReference type="Pfam" id="PF00005">
    <property type="entry name" value="ABC_tran"/>
    <property type="match status" value="1"/>
</dbReference>
<sequence length="182" mass="20469">MERDINAALGDRLFRLLVIKALDIDSLSDMKVASLSGGEMQRLSIVLCLGTPARVYLIDEPSAGLDCEQRIIAAKVMKRWVVNHLGRTAFIVEHDFVMAAAMADKVVVYEGKPGVDCVARSPCSVGDGFNRFLKNLNVTFRRDPINFRPRINKKGSRKDRLQKKAGEYYLFDDDDDEDDDDL</sequence>
<protein>
    <recommendedName>
        <fullName evidence="1">ABC transporter domain-containing protein</fullName>
    </recommendedName>
</protein>